<dbReference type="InterPro" id="IPR052577">
    <property type="entry name" value="VWA7"/>
</dbReference>
<dbReference type="HOGENOM" id="CLU_010063_0_0_1"/>
<feature type="compositionally biased region" description="Low complexity" evidence="1">
    <location>
        <begin position="889"/>
        <end position="911"/>
    </location>
</feature>
<dbReference type="Proteomes" id="UP000019484">
    <property type="component" value="Unassembled WGS sequence"/>
</dbReference>
<dbReference type="PANTHER" id="PTHR14905:SF7">
    <property type="entry name" value="VON WILLEBRAND FACTOR A DOMAIN-CONTAINING PROTEIN 7"/>
    <property type="match status" value="1"/>
</dbReference>
<evidence type="ECO:0008006" key="5">
    <source>
        <dbReference type="Google" id="ProtNLM"/>
    </source>
</evidence>
<feature type="region of interest" description="Disordered" evidence="1">
    <location>
        <begin position="760"/>
        <end position="786"/>
    </location>
</feature>
<organism evidence="3 4">
    <name type="scientific">Capronia coronata CBS 617.96</name>
    <dbReference type="NCBI Taxonomy" id="1182541"/>
    <lineage>
        <taxon>Eukaryota</taxon>
        <taxon>Fungi</taxon>
        <taxon>Dikarya</taxon>
        <taxon>Ascomycota</taxon>
        <taxon>Pezizomycotina</taxon>
        <taxon>Eurotiomycetes</taxon>
        <taxon>Chaetothyriomycetidae</taxon>
        <taxon>Chaetothyriales</taxon>
        <taxon>Herpotrichiellaceae</taxon>
        <taxon>Capronia</taxon>
    </lineage>
</organism>
<feature type="compositionally biased region" description="Low complexity" evidence="1">
    <location>
        <begin position="400"/>
        <end position="419"/>
    </location>
</feature>
<keyword evidence="2" id="KW-0732">Signal</keyword>
<feature type="signal peptide" evidence="2">
    <location>
        <begin position="1"/>
        <end position="25"/>
    </location>
</feature>
<evidence type="ECO:0000256" key="2">
    <source>
        <dbReference type="SAM" id="SignalP"/>
    </source>
</evidence>
<name>W9ZJ81_9EURO</name>
<feature type="compositionally biased region" description="Low complexity" evidence="1">
    <location>
        <begin position="767"/>
        <end position="779"/>
    </location>
</feature>
<keyword evidence="4" id="KW-1185">Reference proteome</keyword>
<dbReference type="AlphaFoldDB" id="W9ZJ81"/>
<feature type="region of interest" description="Disordered" evidence="1">
    <location>
        <begin position="705"/>
        <end position="725"/>
    </location>
</feature>
<feature type="region of interest" description="Disordered" evidence="1">
    <location>
        <begin position="343"/>
        <end position="503"/>
    </location>
</feature>
<dbReference type="PANTHER" id="PTHR14905">
    <property type="entry name" value="NG37"/>
    <property type="match status" value="1"/>
</dbReference>
<dbReference type="Pfam" id="PF07217">
    <property type="entry name" value="Het-C"/>
    <property type="match status" value="1"/>
</dbReference>
<dbReference type="EMBL" id="AMWN01000002">
    <property type="protein sequence ID" value="EXJ94554.1"/>
    <property type="molecule type" value="Genomic_DNA"/>
</dbReference>
<feature type="compositionally biased region" description="Polar residues" evidence="1">
    <location>
        <begin position="343"/>
        <end position="354"/>
    </location>
</feature>
<dbReference type="OrthoDB" id="2506204at2759"/>
<comment type="caution">
    <text evidence="3">The sequence shown here is derived from an EMBL/GenBank/DDBJ whole genome shotgun (WGS) entry which is preliminary data.</text>
</comment>
<reference evidence="3 4" key="1">
    <citation type="submission" date="2013-03" db="EMBL/GenBank/DDBJ databases">
        <title>The Genome Sequence of Capronia coronata CBS 617.96.</title>
        <authorList>
            <consortium name="The Broad Institute Genomics Platform"/>
            <person name="Cuomo C."/>
            <person name="de Hoog S."/>
            <person name="Gorbushina A."/>
            <person name="Walker B."/>
            <person name="Young S.K."/>
            <person name="Zeng Q."/>
            <person name="Gargeya S."/>
            <person name="Fitzgerald M."/>
            <person name="Haas B."/>
            <person name="Abouelleil A."/>
            <person name="Allen A.W."/>
            <person name="Alvarado L."/>
            <person name="Arachchi H.M."/>
            <person name="Berlin A.M."/>
            <person name="Chapman S.B."/>
            <person name="Gainer-Dewar J."/>
            <person name="Goldberg J."/>
            <person name="Griggs A."/>
            <person name="Gujja S."/>
            <person name="Hansen M."/>
            <person name="Howarth C."/>
            <person name="Imamovic A."/>
            <person name="Ireland A."/>
            <person name="Larimer J."/>
            <person name="McCowan C."/>
            <person name="Murphy C."/>
            <person name="Pearson M."/>
            <person name="Poon T.W."/>
            <person name="Priest M."/>
            <person name="Roberts A."/>
            <person name="Saif S."/>
            <person name="Shea T."/>
            <person name="Sisk P."/>
            <person name="Sykes S."/>
            <person name="Wortman J."/>
            <person name="Nusbaum C."/>
            <person name="Birren B."/>
        </authorList>
    </citation>
    <scope>NUCLEOTIDE SEQUENCE [LARGE SCALE GENOMIC DNA]</scope>
    <source>
        <strain evidence="3 4">CBS 617.96</strain>
    </source>
</reference>
<dbReference type="eggNOG" id="ENOG502QRXF">
    <property type="taxonomic scope" value="Eukaryota"/>
</dbReference>
<dbReference type="RefSeq" id="XP_007722048.1">
    <property type="nucleotide sequence ID" value="XM_007723858.1"/>
</dbReference>
<feature type="compositionally biased region" description="Polar residues" evidence="1">
    <location>
        <begin position="448"/>
        <end position="478"/>
    </location>
</feature>
<proteinExistence type="predicted"/>
<feature type="compositionally biased region" description="Gly residues" evidence="1">
    <location>
        <begin position="912"/>
        <end position="926"/>
    </location>
</feature>
<evidence type="ECO:0000256" key="1">
    <source>
        <dbReference type="SAM" id="MobiDB-lite"/>
    </source>
</evidence>
<feature type="region of interest" description="Disordered" evidence="1">
    <location>
        <begin position="856"/>
        <end position="926"/>
    </location>
</feature>
<evidence type="ECO:0000313" key="3">
    <source>
        <dbReference type="EMBL" id="EXJ94554.1"/>
    </source>
</evidence>
<dbReference type="STRING" id="1182541.W9ZJ81"/>
<protein>
    <recommendedName>
        <fullName evidence="5">Het-C-domain-containing protein</fullName>
    </recommendedName>
</protein>
<evidence type="ECO:0000313" key="4">
    <source>
        <dbReference type="Proteomes" id="UP000019484"/>
    </source>
</evidence>
<dbReference type="InterPro" id="IPR010816">
    <property type="entry name" value="Het-C"/>
</dbReference>
<dbReference type="GeneID" id="19157847"/>
<accession>W9ZJ81</accession>
<feature type="chain" id="PRO_5004933651" description="Het-C-domain-containing protein" evidence="2">
    <location>
        <begin position="26"/>
        <end position="926"/>
    </location>
</feature>
<gene>
    <name evidence="3" type="ORF">A1O1_02950</name>
</gene>
<sequence length="926" mass="100924">MASTTRNLLPILILGLVLFTSRAHAFGAGNIASISAVEGKNWRHGDIEDVLKTVACIRHHKWTSMMIKRVYFGNWLRDYSQAMDTGALKKAQPETIRILVWLLSFLAFGYATAEFEVTSERLGVYRPEEHIDNPKDYNDNEDARKYDPRLRAPVRDIELQIDTETGMKNYIANGKGDWATSAAFVKYSFERSIHHGRLYCNGHGMFQGKDEDLAEALRCLGQGLHTLEDFGAHTNYVELALREMGFHNVFPHVGTATAITLHGKHVFPLVTGTFGMVDFYHSVLGEATDHFTQSEVNEMDNALGTAEQAAQSSNPLMSLVKLLSKVPGTKDLCDEAERLQANSQAQARGNQQGFGAQGGYRGMDDFGSSARGVDDWETSRASYAGFPSQGQGYGAESWNQPPQQGYQQPQPQWGEPPHQSQWPGQGRQPGFDQQQPPQWHDQGAQHGFGQQSQYPGVQQPWQNQSGQPAPQQSHQQAIPGNVPGQSPQQQSSAPSGLEGMPNFDPSKTIAQIYPILAFRDKVVRTISSIIEKIPGLEALVDRITETLTVFILSLLAPFVRPVLNAMSKTLQTGSEGVINSSGKHQFEVWTNPHCSDPTHSMLSKDHFSNILNGPAGYVAAEILKFIAPRVLYAWEHPDVPVQQVMHDVESIFHHPAIRNEHVEVHRNMFAAVRRWVDSLPERGRSLDTTLSSEAVRTGRNHKAGVNDHAHVQHPPAGAAHQPSSGGLGGFASFLPGQQHAGGGGGHANNPLGMVGDMIGNFTGHGGRPQQSSQQQHQASSGGGFGDVLNMASKLPIPGVQNVTSSINKYTKYTKFMSGTRGLNDDDIGADAGAGMGLTPGGSELGGSQELHEAAVHGSQYAGDMRSPSPMPMAPPAGYEQYSASSGNEYFQQGQSYQYQTSYEDPYQSQGQGQYGGGQSSGYYGGR</sequence>
<feature type="compositionally biased region" description="Low complexity" evidence="1">
    <location>
        <begin position="479"/>
        <end position="496"/>
    </location>
</feature>